<dbReference type="EMBL" id="CAWUPB010001194">
    <property type="protein sequence ID" value="CAK7354272.1"/>
    <property type="molecule type" value="Genomic_DNA"/>
</dbReference>
<dbReference type="PANTHER" id="PTHR11455:SF22">
    <property type="entry name" value="CRYPTOCHROME DASH"/>
    <property type="match status" value="1"/>
</dbReference>
<dbReference type="GO" id="GO:0000719">
    <property type="term" value="P:photoreactive repair"/>
    <property type="evidence" value="ECO:0007669"/>
    <property type="project" value="TreeGrafter"/>
</dbReference>
<dbReference type="AlphaFoldDB" id="A0AAV1SLM3"/>
<name>A0AAV1SLM3_9ROSI</name>
<comment type="caution">
    <text evidence="3">The sequence shown here is derived from an EMBL/GenBank/DDBJ whole genome shotgun (WGS) entry which is preliminary data.</text>
</comment>
<keyword evidence="2" id="KW-0285">Flavoprotein</keyword>
<dbReference type="SUPFAM" id="SSF48173">
    <property type="entry name" value="Cryptochrome/photolyase FAD-binding domain"/>
    <property type="match status" value="1"/>
</dbReference>
<dbReference type="InterPro" id="IPR002081">
    <property type="entry name" value="Cryptochrome/DNA_photolyase_1"/>
</dbReference>
<comment type="cofactor">
    <cofactor evidence="2">
        <name>FAD</name>
        <dbReference type="ChEBI" id="CHEBI:57692"/>
    </cofactor>
    <text evidence="2">Binds 1 FAD per subunit.</text>
</comment>
<reference evidence="3 4" key="1">
    <citation type="submission" date="2024-01" db="EMBL/GenBank/DDBJ databases">
        <authorList>
            <person name="Waweru B."/>
        </authorList>
    </citation>
    <scope>NUCLEOTIDE SEQUENCE [LARGE SCALE GENOMIC DNA]</scope>
</reference>
<dbReference type="InterPro" id="IPR036134">
    <property type="entry name" value="Crypto/Photolyase_FAD-like_sf"/>
</dbReference>
<gene>
    <name evidence="3" type="ORF">DCAF_LOCUS25152</name>
</gene>
<protein>
    <submittedName>
        <fullName evidence="3">Uncharacterized protein</fullName>
    </submittedName>
</protein>
<dbReference type="SUPFAM" id="SSF52425">
    <property type="entry name" value="Cryptochrome/photolyase, N-terminal domain"/>
    <property type="match status" value="1"/>
</dbReference>
<evidence type="ECO:0000313" key="3">
    <source>
        <dbReference type="EMBL" id="CAK7354272.1"/>
    </source>
</evidence>
<dbReference type="GO" id="GO:0003904">
    <property type="term" value="F:deoxyribodipyrimidine photo-lyase activity"/>
    <property type="evidence" value="ECO:0007669"/>
    <property type="project" value="TreeGrafter"/>
</dbReference>
<dbReference type="PANTHER" id="PTHR11455">
    <property type="entry name" value="CRYPTOCHROME"/>
    <property type="match status" value="1"/>
</dbReference>
<comment type="similarity">
    <text evidence="1">Belongs to the DNA photolyase class-1 family.</text>
</comment>
<evidence type="ECO:0000256" key="1">
    <source>
        <dbReference type="ARBA" id="ARBA00005862"/>
    </source>
</evidence>
<keyword evidence="4" id="KW-1185">Reference proteome</keyword>
<dbReference type="InterPro" id="IPR036155">
    <property type="entry name" value="Crypto/Photolyase_N_sf"/>
</dbReference>
<sequence length="171" mass="19686">MLKKARALFAGRGGERLCQLVPGLDSKEKDRILDQTFERYTSNMVKRNGKGTAIVWFRNDLRVLDNEVLFKAWSVEAKCAIRGCAKIPKSLGPAPRVEDWGCVPSIERLGLQSQQARVLFELIWRDYFRFISVKYGNSIFQLGGPRKVEHRWSQDQRLFDSWRNGCTGYVA</sequence>
<dbReference type="Gene3D" id="1.25.40.80">
    <property type="match status" value="1"/>
</dbReference>
<evidence type="ECO:0000313" key="4">
    <source>
        <dbReference type="Proteomes" id="UP001314170"/>
    </source>
</evidence>
<dbReference type="Gene3D" id="3.40.50.620">
    <property type="entry name" value="HUPs"/>
    <property type="match status" value="1"/>
</dbReference>
<proteinExistence type="inferred from homology"/>
<dbReference type="GO" id="GO:0003677">
    <property type="term" value="F:DNA binding"/>
    <property type="evidence" value="ECO:0007669"/>
    <property type="project" value="TreeGrafter"/>
</dbReference>
<evidence type="ECO:0000256" key="2">
    <source>
        <dbReference type="PIRSR" id="PIRSR602081-1"/>
    </source>
</evidence>
<organism evidence="3 4">
    <name type="scientific">Dovyalis caffra</name>
    <dbReference type="NCBI Taxonomy" id="77055"/>
    <lineage>
        <taxon>Eukaryota</taxon>
        <taxon>Viridiplantae</taxon>
        <taxon>Streptophyta</taxon>
        <taxon>Embryophyta</taxon>
        <taxon>Tracheophyta</taxon>
        <taxon>Spermatophyta</taxon>
        <taxon>Magnoliopsida</taxon>
        <taxon>eudicotyledons</taxon>
        <taxon>Gunneridae</taxon>
        <taxon>Pentapetalae</taxon>
        <taxon>rosids</taxon>
        <taxon>fabids</taxon>
        <taxon>Malpighiales</taxon>
        <taxon>Salicaceae</taxon>
        <taxon>Flacourtieae</taxon>
        <taxon>Dovyalis</taxon>
    </lineage>
</organism>
<dbReference type="GO" id="GO:0071949">
    <property type="term" value="F:FAD binding"/>
    <property type="evidence" value="ECO:0007669"/>
    <property type="project" value="TreeGrafter"/>
</dbReference>
<dbReference type="Proteomes" id="UP001314170">
    <property type="component" value="Unassembled WGS sequence"/>
</dbReference>
<keyword evidence="2" id="KW-0274">FAD</keyword>
<dbReference type="InterPro" id="IPR014729">
    <property type="entry name" value="Rossmann-like_a/b/a_fold"/>
</dbReference>
<feature type="binding site" evidence="2">
    <location>
        <begin position="121"/>
        <end position="128"/>
    </location>
    <ligand>
        <name>FAD</name>
        <dbReference type="ChEBI" id="CHEBI:57692"/>
    </ligand>
</feature>
<accession>A0AAV1SLM3</accession>